<dbReference type="EMBL" id="FTNE01000003">
    <property type="protein sequence ID" value="SIQ31988.1"/>
    <property type="molecule type" value="Genomic_DNA"/>
</dbReference>
<comment type="caution">
    <text evidence="3">The sequence shown here is derived from an EMBL/GenBank/DDBJ whole genome shotgun (WGS) entry which is preliminary data.</text>
</comment>
<feature type="compositionally biased region" description="Basic and acidic residues" evidence="2">
    <location>
        <begin position="107"/>
        <end position="126"/>
    </location>
</feature>
<feature type="region of interest" description="Disordered" evidence="2">
    <location>
        <begin position="92"/>
        <end position="126"/>
    </location>
</feature>
<evidence type="ECO:0000313" key="3">
    <source>
        <dbReference type="EMBL" id="SIQ31988.1"/>
    </source>
</evidence>
<keyword evidence="4" id="KW-1185">Reference proteome</keyword>
<dbReference type="RefSeq" id="WP_217696430.1">
    <property type="nucleotide sequence ID" value="NZ_FTNE01000003.1"/>
</dbReference>
<protein>
    <submittedName>
        <fullName evidence="3">Uncharacterized protein</fullName>
    </submittedName>
</protein>
<gene>
    <name evidence="3" type="ORF">SAMN05421828_103184</name>
</gene>
<feature type="region of interest" description="Disordered" evidence="2">
    <location>
        <begin position="1"/>
        <end position="21"/>
    </location>
</feature>
<feature type="coiled-coil region" evidence="1">
    <location>
        <begin position="301"/>
        <end position="332"/>
    </location>
</feature>
<dbReference type="AlphaFoldDB" id="A0A8G2FCE5"/>
<organism evidence="3 4">
    <name type="scientific">Acidiphilium rubrum</name>
    <dbReference type="NCBI Taxonomy" id="526"/>
    <lineage>
        <taxon>Bacteria</taxon>
        <taxon>Pseudomonadati</taxon>
        <taxon>Pseudomonadota</taxon>
        <taxon>Alphaproteobacteria</taxon>
        <taxon>Acetobacterales</taxon>
        <taxon>Acidocellaceae</taxon>
        <taxon>Acidiphilium</taxon>
    </lineage>
</organism>
<evidence type="ECO:0000313" key="4">
    <source>
        <dbReference type="Proteomes" id="UP000186308"/>
    </source>
</evidence>
<evidence type="ECO:0000256" key="1">
    <source>
        <dbReference type="SAM" id="Coils"/>
    </source>
</evidence>
<dbReference type="Proteomes" id="UP000186308">
    <property type="component" value="Unassembled WGS sequence"/>
</dbReference>
<evidence type="ECO:0000256" key="2">
    <source>
        <dbReference type="SAM" id="MobiDB-lite"/>
    </source>
</evidence>
<accession>A0A8G2FCE5</accession>
<name>A0A8G2FCE5_ACIRU</name>
<proteinExistence type="predicted"/>
<keyword evidence="1" id="KW-0175">Coiled coil</keyword>
<reference evidence="3 4" key="1">
    <citation type="submission" date="2017-01" db="EMBL/GenBank/DDBJ databases">
        <authorList>
            <person name="Varghese N."/>
            <person name="Submissions S."/>
        </authorList>
    </citation>
    <scope>NUCLEOTIDE SEQUENCE [LARGE SCALE GENOMIC DNA]</scope>
    <source>
        <strain evidence="3 4">ATCC 35905</strain>
    </source>
</reference>
<sequence>MAAKKRYYSDDDHVGKTPSALRRLSRTQQRDYLLYWFHRNFEDPAEKTPHESAEGGYQYIWGGPYDASEELSGEFGDIVSEDLLSKVVKEVQSDGTTDWAPGPAHPDMQHRQEDAEGDEVERSQELPRRWQTQGVIIAPLTVGEAVGKPLGEPAHITPRFPRGIKDSDLRQAGGAIQRETAIWWFILNLEPYDHSRAAARFGESRFGDPFNRAAVQAERILHQEFGSVLPDAMIEELGVILAGDWMWKSPPMQLPLAPPSTAAEAITAIVPVLESLAAAVHDLAPPAAHGRIGHNGPPDECAITEQDREEVLEKIKEAKEAAQSNEAEAASKLATLWRQIKEKLDGLGQWTLDRINDFTSEASKEAGKTVGKWLPHYLALHATTYMLVKAADQIIAVLHQH</sequence>